<sequence>MRTGFEGGANTVDGLERAAVDSVMMMNGNEKRPFPPGPTHEPSLHEALGIM</sequence>
<proteinExistence type="predicted"/>
<name>A0A2V3J0U4_9FLOR</name>
<protein>
    <submittedName>
        <fullName evidence="2">Uncharacterized protein</fullName>
    </submittedName>
</protein>
<comment type="caution">
    <text evidence="2">The sequence shown here is derived from an EMBL/GenBank/DDBJ whole genome shotgun (WGS) entry which is preliminary data.</text>
</comment>
<evidence type="ECO:0000313" key="3">
    <source>
        <dbReference type="Proteomes" id="UP000247409"/>
    </source>
</evidence>
<gene>
    <name evidence="2" type="ORF">BWQ96_03328</name>
</gene>
<reference evidence="2 3" key="1">
    <citation type="journal article" date="2018" name="Mol. Biol. Evol.">
        <title>Analysis of the draft genome of the red seaweed Gracilariopsis chorda provides insights into genome size evolution in Rhodophyta.</title>
        <authorList>
            <person name="Lee J."/>
            <person name="Yang E.C."/>
            <person name="Graf L."/>
            <person name="Yang J.H."/>
            <person name="Qiu H."/>
            <person name="Zel Zion U."/>
            <person name="Chan C.X."/>
            <person name="Stephens T.G."/>
            <person name="Weber A.P.M."/>
            <person name="Boo G.H."/>
            <person name="Boo S.M."/>
            <person name="Kim K.M."/>
            <person name="Shin Y."/>
            <person name="Jung M."/>
            <person name="Lee S.J."/>
            <person name="Yim H.S."/>
            <person name="Lee J.H."/>
            <person name="Bhattacharya D."/>
            <person name="Yoon H.S."/>
        </authorList>
    </citation>
    <scope>NUCLEOTIDE SEQUENCE [LARGE SCALE GENOMIC DNA]</scope>
    <source>
        <strain evidence="2 3">SKKU-2015</strain>
        <tissue evidence="2">Whole body</tissue>
    </source>
</reference>
<dbReference type="EMBL" id="NBIV01000031">
    <property type="protein sequence ID" value="PXF46990.1"/>
    <property type="molecule type" value="Genomic_DNA"/>
</dbReference>
<evidence type="ECO:0000313" key="2">
    <source>
        <dbReference type="EMBL" id="PXF46990.1"/>
    </source>
</evidence>
<dbReference type="Proteomes" id="UP000247409">
    <property type="component" value="Unassembled WGS sequence"/>
</dbReference>
<organism evidence="2 3">
    <name type="scientific">Gracilariopsis chorda</name>
    <dbReference type="NCBI Taxonomy" id="448386"/>
    <lineage>
        <taxon>Eukaryota</taxon>
        <taxon>Rhodophyta</taxon>
        <taxon>Florideophyceae</taxon>
        <taxon>Rhodymeniophycidae</taxon>
        <taxon>Gracilariales</taxon>
        <taxon>Gracilariaceae</taxon>
        <taxon>Gracilariopsis</taxon>
    </lineage>
</organism>
<evidence type="ECO:0000256" key="1">
    <source>
        <dbReference type="SAM" id="MobiDB-lite"/>
    </source>
</evidence>
<dbReference type="AlphaFoldDB" id="A0A2V3J0U4"/>
<accession>A0A2V3J0U4</accession>
<keyword evidence="3" id="KW-1185">Reference proteome</keyword>
<feature type="region of interest" description="Disordered" evidence="1">
    <location>
        <begin position="27"/>
        <end position="51"/>
    </location>
</feature>